<reference evidence="7 8" key="1">
    <citation type="submission" date="2020-06" db="EMBL/GenBank/DDBJ databases">
        <title>Genome sequence of 2 isolates from Red Sea Mangroves.</title>
        <authorList>
            <person name="Sefrji F."/>
            <person name="Michoud G."/>
            <person name="Merlino G."/>
            <person name="Daffonchio D."/>
        </authorList>
    </citation>
    <scope>NUCLEOTIDE SEQUENCE [LARGE SCALE GENOMIC DNA]</scope>
    <source>
        <strain evidence="7 8">R1DC25</strain>
    </source>
</reference>
<keyword evidence="5" id="KW-0732">Signal</keyword>
<keyword evidence="2 4" id="KW-0479">Metal-binding</keyword>
<dbReference type="Gene3D" id="1.10.760.10">
    <property type="entry name" value="Cytochrome c-like domain"/>
    <property type="match status" value="2"/>
</dbReference>
<feature type="signal peptide" evidence="5">
    <location>
        <begin position="1"/>
        <end position="20"/>
    </location>
</feature>
<dbReference type="PROSITE" id="PS51007">
    <property type="entry name" value="CYTC"/>
    <property type="match status" value="2"/>
</dbReference>
<accession>A0A7S8HBI9</accession>
<gene>
    <name evidence="7" type="ORF">HW532_05770</name>
</gene>
<name>A0A7S8HBI9_9HYPH</name>
<evidence type="ECO:0000313" key="7">
    <source>
        <dbReference type="EMBL" id="QPC42253.1"/>
    </source>
</evidence>
<dbReference type="PANTHER" id="PTHR35008:SF4">
    <property type="entry name" value="BLL4482 PROTEIN"/>
    <property type="match status" value="1"/>
</dbReference>
<evidence type="ECO:0000259" key="6">
    <source>
        <dbReference type="PROSITE" id="PS51007"/>
    </source>
</evidence>
<dbReference type="Pfam" id="PF00034">
    <property type="entry name" value="Cytochrom_C"/>
    <property type="match status" value="2"/>
</dbReference>
<dbReference type="GO" id="GO:0009055">
    <property type="term" value="F:electron transfer activity"/>
    <property type="evidence" value="ECO:0007669"/>
    <property type="project" value="InterPro"/>
</dbReference>
<dbReference type="GO" id="GO:0046872">
    <property type="term" value="F:metal ion binding"/>
    <property type="evidence" value="ECO:0007669"/>
    <property type="project" value="UniProtKB-KW"/>
</dbReference>
<keyword evidence="8" id="KW-1185">Reference proteome</keyword>
<dbReference type="EMBL" id="CP058214">
    <property type="protein sequence ID" value="QPC42253.1"/>
    <property type="molecule type" value="Genomic_DNA"/>
</dbReference>
<keyword evidence="3 4" id="KW-0408">Iron</keyword>
<evidence type="ECO:0000256" key="4">
    <source>
        <dbReference type="PROSITE-ProRule" id="PRU00433"/>
    </source>
</evidence>
<evidence type="ECO:0000256" key="1">
    <source>
        <dbReference type="ARBA" id="ARBA00022617"/>
    </source>
</evidence>
<evidence type="ECO:0000256" key="5">
    <source>
        <dbReference type="SAM" id="SignalP"/>
    </source>
</evidence>
<evidence type="ECO:0000256" key="2">
    <source>
        <dbReference type="ARBA" id="ARBA00022723"/>
    </source>
</evidence>
<dbReference type="KEGG" id="kmn:HW532_05770"/>
<organism evidence="7 8">
    <name type="scientific">Kaustia mangrovi</name>
    <dbReference type="NCBI Taxonomy" id="2593653"/>
    <lineage>
        <taxon>Bacteria</taxon>
        <taxon>Pseudomonadati</taxon>
        <taxon>Pseudomonadota</taxon>
        <taxon>Alphaproteobacteria</taxon>
        <taxon>Hyphomicrobiales</taxon>
        <taxon>Parvibaculaceae</taxon>
        <taxon>Kaustia</taxon>
    </lineage>
</organism>
<keyword evidence="1 4" id="KW-0349">Heme</keyword>
<dbReference type="AlphaFoldDB" id="A0A7S8HBI9"/>
<dbReference type="RefSeq" id="WP_213163484.1">
    <property type="nucleotide sequence ID" value="NZ_CP058214.1"/>
</dbReference>
<evidence type="ECO:0000313" key="8">
    <source>
        <dbReference type="Proteomes" id="UP000593594"/>
    </source>
</evidence>
<dbReference type="InterPro" id="IPR036909">
    <property type="entry name" value="Cyt_c-like_dom_sf"/>
</dbReference>
<evidence type="ECO:0000256" key="3">
    <source>
        <dbReference type="ARBA" id="ARBA00023004"/>
    </source>
</evidence>
<dbReference type="Proteomes" id="UP000593594">
    <property type="component" value="Chromosome"/>
</dbReference>
<dbReference type="SUPFAM" id="SSF46626">
    <property type="entry name" value="Cytochrome c"/>
    <property type="match status" value="2"/>
</dbReference>
<dbReference type="InterPro" id="IPR009056">
    <property type="entry name" value="Cyt_c-like_dom"/>
</dbReference>
<proteinExistence type="predicted"/>
<sequence length="285" mass="30048">MHRYVWLLALAASFSASIHAVRAETPEERGAYLVETVAACGNCHTPRGPDGAPLTGKALAGGVVIELPAFTAIGANITPDIETGIGGWSDAEIATAIREGKRPDGTLIGPPMPFNFYRHISDRDMHAIVAYLRTVPAVANEVPASEYRIPLPDAYGPPATPVPEVPRDDKVAYGAYLAGPVGHCLECHTPRVGGHPDLENRPGAGGMELPAPGGGIVVAPNITPHSDKGIGSWSDAEIKTAITRGVRPDGTELAPVMAFAWYANMSEEDLDAIVAYLRTLKPVSH</sequence>
<dbReference type="GO" id="GO:0020037">
    <property type="term" value="F:heme binding"/>
    <property type="evidence" value="ECO:0007669"/>
    <property type="project" value="InterPro"/>
</dbReference>
<dbReference type="PANTHER" id="PTHR35008">
    <property type="entry name" value="BLL4482 PROTEIN-RELATED"/>
    <property type="match status" value="1"/>
</dbReference>
<feature type="chain" id="PRO_5032918581" evidence="5">
    <location>
        <begin position="21"/>
        <end position="285"/>
    </location>
</feature>
<feature type="domain" description="Cytochrome c" evidence="6">
    <location>
        <begin position="169"/>
        <end position="281"/>
    </location>
</feature>
<dbReference type="InterPro" id="IPR051459">
    <property type="entry name" value="Cytochrome_c-type_DH"/>
</dbReference>
<feature type="domain" description="Cytochrome c" evidence="6">
    <location>
        <begin position="25"/>
        <end position="136"/>
    </location>
</feature>
<protein>
    <submittedName>
        <fullName evidence="7">Cytochrome c</fullName>
    </submittedName>
</protein>